<reference evidence="2 3" key="1">
    <citation type="submission" date="2019-03" db="EMBL/GenBank/DDBJ databases">
        <title>Single cell metagenomics reveals metabolic interactions within the superorganism composed of flagellate Streblomastix strix and complex community of Bacteroidetes bacteria on its surface.</title>
        <authorList>
            <person name="Treitli S.C."/>
            <person name="Kolisko M."/>
            <person name="Husnik F."/>
            <person name="Keeling P."/>
            <person name="Hampl V."/>
        </authorList>
    </citation>
    <scope>NUCLEOTIDE SEQUENCE [LARGE SCALE GENOMIC DNA]</scope>
    <source>
        <strain evidence="2">ST1C</strain>
    </source>
</reference>
<comment type="caution">
    <text evidence="2">The sequence shown here is derived from an EMBL/GenBank/DDBJ whole genome shotgun (WGS) entry which is preliminary data.</text>
</comment>
<dbReference type="EMBL" id="SNRW01025848">
    <property type="protein sequence ID" value="KAA6361229.1"/>
    <property type="molecule type" value="Genomic_DNA"/>
</dbReference>
<evidence type="ECO:0000313" key="2">
    <source>
        <dbReference type="EMBL" id="KAA6361229.1"/>
    </source>
</evidence>
<accession>A0A5J4TTK6</accession>
<organism evidence="2 3">
    <name type="scientific">Streblomastix strix</name>
    <dbReference type="NCBI Taxonomy" id="222440"/>
    <lineage>
        <taxon>Eukaryota</taxon>
        <taxon>Metamonada</taxon>
        <taxon>Preaxostyla</taxon>
        <taxon>Oxymonadida</taxon>
        <taxon>Streblomastigidae</taxon>
        <taxon>Streblomastix</taxon>
    </lineage>
</organism>
<protein>
    <submittedName>
        <fullName evidence="2">Uncharacterized protein</fullName>
    </submittedName>
</protein>
<dbReference type="Proteomes" id="UP000324800">
    <property type="component" value="Unassembled WGS sequence"/>
</dbReference>
<dbReference type="AlphaFoldDB" id="A0A5J4TTK6"/>
<feature type="non-terminal residue" evidence="2">
    <location>
        <position position="38"/>
    </location>
</feature>
<feature type="region of interest" description="Disordered" evidence="1">
    <location>
        <begin position="1"/>
        <end position="38"/>
    </location>
</feature>
<gene>
    <name evidence="2" type="ORF">EZS28_043243</name>
</gene>
<sequence>MMLSEGEKFTQAEYDDLIKEIEPQRPPEDPKKKKKKKK</sequence>
<evidence type="ECO:0000313" key="3">
    <source>
        <dbReference type="Proteomes" id="UP000324800"/>
    </source>
</evidence>
<evidence type="ECO:0000256" key="1">
    <source>
        <dbReference type="SAM" id="MobiDB-lite"/>
    </source>
</evidence>
<name>A0A5J4TTK6_9EUKA</name>
<feature type="compositionally biased region" description="Basic and acidic residues" evidence="1">
    <location>
        <begin position="1"/>
        <end position="31"/>
    </location>
</feature>
<proteinExistence type="predicted"/>